<protein>
    <submittedName>
        <fullName evidence="2">Sugar phosphate isomerase/epimerase family protein</fullName>
    </submittedName>
</protein>
<proteinExistence type="predicted"/>
<evidence type="ECO:0000313" key="2">
    <source>
        <dbReference type="EMBL" id="MFC5401258.1"/>
    </source>
</evidence>
<dbReference type="PANTHER" id="PTHR12110:SF41">
    <property type="entry name" value="INOSOSE DEHYDRATASE"/>
    <property type="match status" value="1"/>
</dbReference>
<dbReference type="Pfam" id="PF01261">
    <property type="entry name" value="AP_endonuc_2"/>
    <property type="match status" value="1"/>
</dbReference>
<feature type="domain" description="Xylose isomerase-like TIM barrel" evidence="1">
    <location>
        <begin position="51"/>
        <end position="263"/>
    </location>
</feature>
<dbReference type="InterPro" id="IPR050312">
    <property type="entry name" value="IolE/XylAMocC-like"/>
</dbReference>
<keyword evidence="3" id="KW-1185">Reference proteome</keyword>
<evidence type="ECO:0000259" key="1">
    <source>
        <dbReference type="Pfam" id="PF01261"/>
    </source>
</evidence>
<gene>
    <name evidence="2" type="ORF">ACFPOF_00775</name>
</gene>
<dbReference type="InterPro" id="IPR013022">
    <property type="entry name" value="Xyl_isomerase-like_TIM-brl"/>
</dbReference>
<organism evidence="2 3">
    <name type="scientific">Cohnella soli</name>
    <dbReference type="NCBI Taxonomy" id="425005"/>
    <lineage>
        <taxon>Bacteria</taxon>
        <taxon>Bacillati</taxon>
        <taxon>Bacillota</taxon>
        <taxon>Bacilli</taxon>
        <taxon>Bacillales</taxon>
        <taxon>Paenibacillaceae</taxon>
        <taxon>Cohnella</taxon>
    </lineage>
</organism>
<dbReference type="Proteomes" id="UP001596113">
    <property type="component" value="Unassembled WGS sequence"/>
</dbReference>
<dbReference type="EMBL" id="JBHSMI010000002">
    <property type="protein sequence ID" value="MFC5401258.1"/>
    <property type="molecule type" value="Genomic_DNA"/>
</dbReference>
<sequence>MALQHFERKNESIRNAFLELANKQPERLQKRLNFSWSNWGFGVEKLKQSARRLRAAGIEYIELHGNHHGPDTGYDADETRRILQEHGMKVSGVCGIFSPDNDLSSNRAIHRQAAIDYIRREVEFISAVGGSYLLVVPGAVGRPARNDDMEFHRSVDTLRRVADVFAEYGVKAAIEPIRSAEVSLVHTIAEAHAYIDAVDHPGVRHINADVFHMQTEETHIGEALLHAGERLLNVHLADSNRGALGEGSMDLDTIIMALYVMGFNQEGKYVTPEPLGPGGDPYPAMYGKPDAELLDSMVLKSVSYFRSREEELLSRILR</sequence>
<name>A0ABW0HL64_9BACL</name>
<dbReference type="Gene3D" id="3.20.20.150">
    <property type="entry name" value="Divalent-metal-dependent TIM barrel enzymes"/>
    <property type="match status" value="1"/>
</dbReference>
<dbReference type="InterPro" id="IPR036237">
    <property type="entry name" value="Xyl_isomerase-like_sf"/>
</dbReference>
<dbReference type="SUPFAM" id="SSF51658">
    <property type="entry name" value="Xylose isomerase-like"/>
    <property type="match status" value="1"/>
</dbReference>
<dbReference type="GO" id="GO:0016853">
    <property type="term" value="F:isomerase activity"/>
    <property type="evidence" value="ECO:0007669"/>
    <property type="project" value="UniProtKB-KW"/>
</dbReference>
<dbReference type="PANTHER" id="PTHR12110">
    <property type="entry name" value="HYDROXYPYRUVATE ISOMERASE"/>
    <property type="match status" value="1"/>
</dbReference>
<reference evidence="3" key="1">
    <citation type="journal article" date="2019" name="Int. J. Syst. Evol. Microbiol.">
        <title>The Global Catalogue of Microorganisms (GCM) 10K type strain sequencing project: providing services to taxonomists for standard genome sequencing and annotation.</title>
        <authorList>
            <consortium name="The Broad Institute Genomics Platform"/>
            <consortium name="The Broad Institute Genome Sequencing Center for Infectious Disease"/>
            <person name="Wu L."/>
            <person name="Ma J."/>
        </authorList>
    </citation>
    <scope>NUCLEOTIDE SEQUENCE [LARGE SCALE GENOMIC DNA]</scope>
    <source>
        <strain evidence="3">CGMCC 1.18575</strain>
    </source>
</reference>
<dbReference type="RefSeq" id="WP_378128645.1">
    <property type="nucleotide sequence ID" value="NZ_JBHSMI010000002.1"/>
</dbReference>
<accession>A0ABW0HL64</accession>
<keyword evidence="2" id="KW-0413">Isomerase</keyword>
<comment type="caution">
    <text evidence="2">The sequence shown here is derived from an EMBL/GenBank/DDBJ whole genome shotgun (WGS) entry which is preliminary data.</text>
</comment>
<evidence type="ECO:0000313" key="3">
    <source>
        <dbReference type="Proteomes" id="UP001596113"/>
    </source>
</evidence>